<dbReference type="CDD" id="cd10334">
    <property type="entry name" value="SLC6sbd_u1"/>
    <property type="match status" value="1"/>
</dbReference>
<feature type="transmembrane region" description="Helical" evidence="6">
    <location>
        <begin position="314"/>
        <end position="338"/>
    </location>
</feature>
<protein>
    <submittedName>
        <fullName evidence="7">Neurotransmitter:Na+ symporter, NSS family</fullName>
    </submittedName>
</protein>
<feature type="transmembrane region" description="Helical" evidence="6">
    <location>
        <begin position="386"/>
        <end position="407"/>
    </location>
</feature>
<dbReference type="RefSeq" id="WP_074798778.1">
    <property type="nucleotide sequence ID" value="NZ_FOTL01000029.1"/>
</dbReference>
<keyword evidence="3 6" id="KW-0812">Transmembrane</keyword>
<evidence type="ECO:0000313" key="7">
    <source>
        <dbReference type="EMBL" id="SFL70027.1"/>
    </source>
</evidence>
<proteinExistence type="predicted"/>
<feature type="transmembrane region" description="Helical" evidence="6">
    <location>
        <begin position="85"/>
        <end position="107"/>
    </location>
</feature>
<dbReference type="Proteomes" id="UP000183442">
    <property type="component" value="Unassembled WGS sequence"/>
</dbReference>
<comment type="subcellular location">
    <subcellularLocation>
        <location evidence="1">Membrane</location>
        <topology evidence="1">Multi-pass membrane protein</topology>
    </subcellularLocation>
</comment>
<evidence type="ECO:0000256" key="2">
    <source>
        <dbReference type="ARBA" id="ARBA00022448"/>
    </source>
</evidence>
<dbReference type="PANTHER" id="PTHR42948">
    <property type="entry name" value="TRANSPORTER"/>
    <property type="match status" value="1"/>
</dbReference>
<dbReference type="EMBL" id="FOTL01000029">
    <property type="protein sequence ID" value="SFL70027.1"/>
    <property type="molecule type" value="Genomic_DNA"/>
</dbReference>
<feature type="transmembrane region" description="Helical" evidence="6">
    <location>
        <begin position="359"/>
        <end position="380"/>
    </location>
</feature>
<dbReference type="AlphaFoldDB" id="A0A1I4JUY6"/>
<dbReference type="InterPro" id="IPR000175">
    <property type="entry name" value="Na/ntran_symport"/>
</dbReference>
<keyword evidence="2" id="KW-0813">Transport</keyword>
<organism evidence="7 8">
    <name type="scientific">Methanobrevibacter olleyae</name>
    <dbReference type="NCBI Taxonomy" id="294671"/>
    <lineage>
        <taxon>Archaea</taxon>
        <taxon>Methanobacteriati</taxon>
        <taxon>Methanobacteriota</taxon>
        <taxon>Methanomada group</taxon>
        <taxon>Methanobacteria</taxon>
        <taxon>Methanobacteriales</taxon>
        <taxon>Methanobacteriaceae</taxon>
        <taxon>Methanobrevibacter</taxon>
    </lineage>
</organism>
<accession>A0A1I4JUY6</accession>
<dbReference type="InterPro" id="IPR037272">
    <property type="entry name" value="SNS_sf"/>
</dbReference>
<feature type="transmembrane region" description="Helical" evidence="6">
    <location>
        <begin position="175"/>
        <end position="200"/>
    </location>
</feature>
<dbReference type="PROSITE" id="PS50267">
    <property type="entry name" value="NA_NEUROTRAN_SYMP_3"/>
    <property type="match status" value="1"/>
</dbReference>
<dbReference type="Pfam" id="PF00209">
    <property type="entry name" value="SNF"/>
    <property type="match status" value="2"/>
</dbReference>
<evidence type="ECO:0000313" key="8">
    <source>
        <dbReference type="Proteomes" id="UP000183442"/>
    </source>
</evidence>
<dbReference type="PANTHER" id="PTHR42948:SF1">
    <property type="entry name" value="TRANSPORTER"/>
    <property type="match status" value="1"/>
</dbReference>
<evidence type="ECO:0000256" key="5">
    <source>
        <dbReference type="ARBA" id="ARBA00023136"/>
    </source>
</evidence>
<dbReference type="OrthoDB" id="99721at2157"/>
<feature type="transmembrane region" description="Helical" evidence="6">
    <location>
        <begin position="12"/>
        <end position="31"/>
    </location>
</feature>
<evidence type="ECO:0000256" key="4">
    <source>
        <dbReference type="ARBA" id="ARBA00022989"/>
    </source>
</evidence>
<dbReference type="PRINTS" id="PR00176">
    <property type="entry name" value="NANEUSMPORT"/>
</dbReference>
<dbReference type="GO" id="GO:0016020">
    <property type="term" value="C:membrane"/>
    <property type="evidence" value="ECO:0007669"/>
    <property type="project" value="UniProtKB-SubCell"/>
</dbReference>
<gene>
    <name evidence="7" type="ORF">SAMN02910297_01544</name>
</gene>
<evidence type="ECO:0000256" key="6">
    <source>
        <dbReference type="SAM" id="Phobius"/>
    </source>
</evidence>
<evidence type="ECO:0000256" key="3">
    <source>
        <dbReference type="ARBA" id="ARBA00022692"/>
    </source>
</evidence>
<feature type="transmembrane region" description="Helical" evidence="6">
    <location>
        <begin position="460"/>
        <end position="478"/>
    </location>
</feature>
<name>A0A1I4JUY6_METOL</name>
<sequence>MSDKNEWGSNLSFILAMVGSAVGLGNIWRYPYVLYSNGGGAFYIPYIVAILLMGVPFLILEYGVGYNYKSSFPKAIRKINSKFEFLGWLLPISVFIIMIYYSCILGWDGIYVILSFFKGWGADPNTYFATTLLQSTESISGIGSFIPVIAIAMLISWAIVWYISHKDLEEGLGKVSKILVPLLFIIMVVIVVFSLSLPGAMIGLNELFSPDWSLLLDFNIWMAAFGQIIFSLSLGMSIAFTYASYTGESSDLITNTLSIAFANCAFENFCALGVFSILGYMSLESGTAIADLVTQGTGLVFVVYPTVLNVLGQYAYIIGPLFFITVYLAGLTSILSTIEPLAFSIQNKFTWSRSKTMTILCLLGAVLSMIYATAFGGTLLGYVDAYINQIAILLGVVFECIVFAWIFKCENIIPVLNKRSKTLKLGKWWTVVVKYILPIFIAIVWIGGVLDVINSSSNDQLIVFGILTVILIVLTAVFTKLPATNKDWDETENRL</sequence>
<feature type="transmembrane region" description="Helical" evidence="6">
    <location>
        <begin position="428"/>
        <end position="448"/>
    </location>
</feature>
<feature type="transmembrane region" description="Helical" evidence="6">
    <location>
        <begin position="43"/>
        <end position="64"/>
    </location>
</feature>
<reference evidence="8" key="1">
    <citation type="submission" date="2016-10" db="EMBL/GenBank/DDBJ databases">
        <authorList>
            <person name="Varghese N."/>
        </authorList>
    </citation>
    <scope>NUCLEOTIDE SEQUENCE [LARGE SCALE GENOMIC DNA]</scope>
    <source>
        <strain evidence="8">DSM 16632</strain>
    </source>
</reference>
<dbReference type="NCBIfam" id="NF037979">
    <property type="entry name" value="Na_transp"/>
    <property type="match status" value="1"/>
</dbReference>
<evidence type="ECO:0000256" key="1">
    <source>
        <dbReference type="ARBA" id="ARBA00004141"/>
    </source>
</evidence>
<feature type="transmembrane region" description="Helical" evidence="6">
    <location>
        <begin position="257"/>
        <end position="281"/>
    </location>
</feature>
<feature type="transmembrane region" description="Helical" evidence="6">
    <location>
        <begin position="220"/>
        <end position="245"/>
    </location>
</feature>
<keyword evidence="5 6" id="KW-0472">Membrane</keyword>
<keyword evidence="4 6" id="KW-1133">Transmembrane helix</keyword>
<feature type="transmembrane region" description="Helical" evidence="6">
    <location>
        <begin position="142"/>
        <end position="163"/>
    </location>
</feature>
<dbReference type="SUPFAM" id="SSF161070">
    <property type="entry name" value="SNF-like"/>
    <property type="match status" value="1"/>
</dbReference>